<accession>A0ACC3DNA7</accession>
<dbReference type="Proteomes" id="UP001186974">
    <property type="component" value="Unassembled WGS sequence"/>
</dbReference>
<protein>
    <submittedName>
        <fullName evidence="1">Uncharacterized protein</fullName>
    </submittedName>
</protein>
<reference evidence="1" key="1">
    <citation type="submission" date="2024-09" db="EMBL/GenBank/DDBJ databases">
        <title>Black Yeasts Isolated from many extreme environments.</title>
        <authorList>
            <person name="Coleine C."/>
            <person name="Stajich J.E."/>
            <person name="Selbmann L."/>
        </authorList>
    </citation>
    <scope>NUCLEOTIDE SEQUENCE</scope>
    <source>
        <strain evidence="1">CCFEE 5737</strain>
    </source>
</reference>
<comment type="caution">
    <text evidence="1">The sequence shown here is derived from an EMBL/GenBank/DDBJ whole genome shotgun (WGS) entry which is preliminary data.</text>
</comment>
<organism evidence="1 2">
    <name type="scientific">Coniosporium uncinatum</name>
    <dbReference type="NCBI Taxonomy" id="93489"/>
    <lineage>
        <taxon>Eukaryota</taxon>
        <taxon>Fungi</taxon>
        <taxon>Dikarya</taxon>
        <taxon>Ascomycota</taxon>
        <taxon>Pezizomycotina</taxon>
        <taxon>Dothideomycetes</taxon>
        <taxon>Dothideomycetes incertae sedis</taxon>
        <taxon>Coniosporium</taxon>
    </lineage>
</organism>
<keyword evidence="2" id="KW-1185">Reference proteome</keyword>
<proteinExistence type="predicted"/>
<sequence>MNFRLPNPGEGLLFGGDVSKPELAKIVDYLKPLGYKLFAANPEVKRHLEEASADGSTTVEVIEFPKEDKRALREVFQKYDIRGVFNLAKARASSLVDEDYVMRRNAVDFGVPLFMEPKVRSLAPK</sequence>
<name>A0ACC3DNA7_9PEZI</name>
<evidence type="ECO:0000313" key="1">
    <source>
        <dbReference type="EMBL" id="KAK3078179.1"/>
    </source>
</evidence>
<gene>
    <name evidence="1" type="ORF">LTS18_008242</name>
</gene>
<evidence type="ECO:0000313" key="2">
    <source>
        <dbReference type="Proteomes" id="UP001186974"/>
    </source>
</evidence>
<dbReference type="EMBL" id="JAWDJW010002131">
    <property type="protein sequence ID" value="KAK3078179.1"/>
    <property type="molecule type" value="Genomic_DNA"/>
</dbReference>